<dbReference type="Pfam" id="PF24883">
    <property type="entry name" value="NPHP3_N"/>
    <property type="match status" value="1"/>
</dbReference>
<reference evidence="4 5" key="1">
    <citation type="submission" date="2015-09" db="EMBL/GenBank/DDBJ databases">
        <title>Host preference determinants of Valsa canker pathogens revealed by comparative genomics.</title>
        <authorList>
            <person name="Yin Z."/>
            <person name="Huang L."/>
        </authorList>
    </citation>
    <scope>NUCLEOTIDE SEQUENCE [LARGE SCALE GENOMIC DNA]</scope>
    <source>
        <strain evidence="4 5">03-1</strain>
    </source>
</reference>
<dbReference type="PANTHER" id="PTHR10039:SF5">
    <property type="entry name" value="NACHT DOMAIN-CONTAINING PROTEIN"/>
    <property type="match status" value="1"/>
</dbReference>
<sequence>MDALAAIGLASNIAQFVEYGIDFVKVALEITQSPEGETEQNATIRVIVQDMTNTLKDINTSGSDETLDALASKCLSASSEINTIIAEISRKPEDNIVQTLHKAGKSLLKRKEVRELADRLSSIRVQISHHLLVLLRKQQLVLGKTVDALSASSETSHAELAASLEKTIKMLGSISSKLNDKSSRSASDLYIPSPQFSLDDALNNHILPYATRVTDMMEQKKEKILRTLHYDQLWDREYSITDAHTKTFQWIFGAHSAFKFREWLQEESGIYWITGKPGSGKSTLMKFVTEQYVTKQLLLEWSGSGNSHDLVIAKHFFWSPGTSIQKSQEGLFRALLFQILSQRPEIINQVCAERWNASYADSFGPWSRRQLLGALENLGTMQNATFKACIFLDGLDEYDGDHAELVRIIRKIGSPPNIKICAASRPWLDFLDAFESSPWKLRIHDLTRDDMETFVREKLHGNPRFQRLQSSNWLAASYLVNDITERAQGVFLWTFLVVHSLLRGLRNEDEISDLRRRVEALPDDLSEYFDRMLLSIEDVYQQRASRLFLTMSLARTTFPVIAFFYMEFDDISPDKEPLSFLADWPDVDQDKVEILMVKKRQLIAQCKDLIFISADPTAPVLFAERVGFLHRTVVDFLQTDDVNRKLIRLAGRDFEPRRTLLQTNLGQARSLMHLHGRTYIRSRLAQWILGCMYYAYQLEVSTGKPQITELDELKYLIDKHLAHRWTFSHAMDVLFELPEITTFLTLATGV</sequence>
<dbReference type="Pfam" id="PF25053">
    <property type="entry name" value="DUF7791"/>
    <property type="match status" value="1"/>
</dbReference>
<evidence type="ECO:0000256" key="1">
    <source>
        <dbReference type="ARBA" id="ARBA00022737"/>
    </source>
</evidence>
<dbReference type="InterPro" id="IPR056693">
    <property type="entry name" value="DUF7791"/>
</dbReference>
<gene>
    <name evidence="4" type="ORF">VMCG_05045</name>
</gene>
<organism evidence="4 5">
    <name type="scientific">Cytospora schulzeri</name>
    <dbReference type="NCBI Taxonomy" id="448051"/>
    <lineage>
        <taxon>Eukaryota</taxon>
        <taxon>Fungi</taxon>
        <taxon>Dikarya</taxon>
        <taxon>Ascomycota</taxon>
        <taxon>Pezizomycotina</taxon>
        <taxon>Sordariomycetes</taxon>
        <taxon>Sordariomycetidae</taxon>
        <taxon>Diaporthales</taxon>
        <taxon>Cytosporaceae</taxon>
        <taxon>Cytospora</taxon>
    </lineage>
</organism>
<comment type="caution">
    <text evidence="4">The sequence shown here is derived from an EMBL/GenBank/DDBJ whole genome shotgun (WGS) entry which is preliminary data.</text>
</comment>
<feature type="domain" description="DUF7791" evidence="3">
    <location>
        <begin position="535"/>
        <end position="673"/>
    </location>
</feature>
<evidence type="ECO:0000259" key="3">
    <source>
        <dbReference type="Pfam" id="PF25053"/>
    </source>
</evidence>
<dbReference type="PANTHER" id="PTHR10039">
    <property type="entry name" value="AMELOGENIN"/>
    <property type="match status" value="1"/>
</dbReference>
<dbReference type="STRING" id="356882.A0A423WMU0"/>
<keyword evidence="5" id="KW-1185">Reference proteome</keyword>
<dbReference type="InterPro" id="IPR056884">
    <property type="entry name" value="NPHP3-like_N"/>
</dbReference>
<name>A0A423WMU0_9PEZI</name>
<evidence type="ECO:0000313" key="4">
    <source>
        <dbReference type="EMBL" id="ROW04506.1"/>
    </source>
</evidence>
<proteinExistence type="predicted"/>
<dbReference type="Proteomes" id="UP000283895">
    <property type="component" value="Unassembled WGS sequence"/>
</dbReference>
<dbReference type="EMBL" id="LKEA01000014">
    <property type="protein sequence ID" value="ROW04506.1"/>
    <property type="molecule type" value="Genomic_DNA"/>
</dbReference>
<dbReference type="SUPFAM" id="SSF52540">
    <property type="entry name" value="P-loop containing nucleoside triphosphate hydrolases"/>
    <property type="match status" value="1"/>
</dbReference>
<dbReference type="Gene3D" id="3.40.50.300">
    <property type="entry name" value="P-loop containing nucleotide triphosphate hydrolases"/>
    <property type="match status" value="1"/>
</dbReference>
<evidence type="ECO:0000313" key="5">
    <source>
        <dbReference type="Proteomes" id="UP000283895"/>
    </source>
</evidence>
<dbReference type="AlphaFoldDB" id="A0A423WMU0"/>
<evidence type="ECO:0000259" key="2">
    <source>
        <dbReference type="Pfam" id="PF24883"/>
    </source>
</evidence>
<evidence type="ECO:0008006" key="6">
    <source>
        <dbReference type="Google" id="ProtNLM"/>
    </source>
</evidence>
<accession>A0A423WMU0</accession>
<feature type="domain" description="Nephrocystin 3-like N-terminal" evidence="2">
    <location>
        <begin position="247"/>
        <end position="425"/>
    </location>
</feature>
<dbReference type="InterPro" id="IPR027417">
    <property type="entry name" value="P-loop_NTPase"/>
</dbReference>
<dbReference type="OrthoDB" id="443402at2759"/>
<protein>
    <recommendedName>
        <fullName evidence="6">NACHT domain-containing protein</fullName>
    </recommendedName>
</protein>
<keyword evidence="1" id="KW-0677">Repeat</keyword>